<dbReference type="EMBL" id="NILC01000028">
    <property type="protein sequence ID" value="TWL23742.1"/>
    <property type="molecule type" value="Genomic_DNA"/>
</dbReference>
<evidence type="ECO:0000313" key="2">
    <source>
        <dbReference type="EMBL" id="TWL23742.1"/>
    </source>
</evidence>
<evidence type="ECO:0008006" key="4">
    <source>
        <dbReference type="Google" id="ProtNLM"/>
    </source>
</evidence>
<comment type="caution">
    <text evidence="2">The sequence shown here is derived from an EMBL/GenBank/DDBJ whole genome shotgun (WGS) entry which is preliminary data.</text>
</comment>
<protein>
    <recommendedName>
        <fullName evidence="4">DUF3679 domain-containing protein</fullName>
    </recommendedName>
</protein>
<organism evidence="2 3">
    <name type="scientific">Bacillus licheniformis</name>
    <dbReference type="NCBI Taxonomy" id="1402"/>
    <lineage>
        <taxon>Bacteria</taxon>
        <taxon>Bacillati</taxon>
        <taxon>Bacillota</taxon>
        <taxon>Bacilli</taxon>
        <taxon>Bacillales</taxon>
        <taxon>Bacillaceae</taxon>
        <taxon>Bacillus</taxon>
    </lineage>
</organism>
<proteinExistence type="predicted"/>
<name>A0A8B5Y9B1_BACLI</name>
<feature type="transmembrane region" description="Helical" evidence="1">
    <location>
        <begin position="6"/>
        <end position="26"/>
    </location>
</feature>
<dbReference type="AlphaFoldDB" id="A0A8B5Y9B1"/>
<sequence length="110" mass="12082">MIEVASFMGKCILACAVMFFGVLLGMQQANNGMIEMKGYEDPDLKAALSISEGDAKEASVLGHQIDLEEKQKELEQLEAFNLFSSAGRALADSVTNTARSLYDWIKEKTE</sequence>
<keyword evidence="1" id="KW-1133">Transmembrane helix</keyword>
<keyword evidence="1" id="KW-0472">Membrane</keyword>
<gene>
    <name evidence="2" type="ORF">CHCC16736_1450</name>
</gene>
<dbReference type="Pfam" id="PF12438">
    <property type="entry name" value="DUF3679"/>
    <property type="match status" value="1"/>
</dbReference>
<reference evidence="2 3" key="1">
    <citation type="submission" date="2019-06" db="EMBL/GenBank/DDBJ databases">
        <title>Genome sequence analysis of &gt;100 Bacillus licheniformis strains suggests intrinsic resistance to this species.</title>
        <authorList>
            <person name="Wels M."/>
            <person name="Siezen R.J."/>
            <person name="Johansen E."/>
            <person name="Stuer-Lauridsen B."/>
            <person name="Bjerre K."/>
            <person name="Nielsen B.K.K."/>
        </authorList>
    </citation>
    <scope>NUCLEOTIDE SEQUENCE [LARGE SCALE GENOMIC DNA]</scope>
    <source>
        <strain evidence="2 3">BAC-16736</strain>
    </source>
</reference>
<dbReference type="InterPro" id="IPR020534">
    <property type="entry name" value="Uncharacterised_YqxA"/>
</dbReference>
<keyword evidence="1" id="KW-0812">Transmembrane</keyword>
<dbReference type="Proteomes" id="UP000435910">
    <property type="component" value="Unassembled WGS sequence"/>
</dbReference>
<evidence type="ECO:0000256" key="1">
    <source>
        <dbReference type="SAM" id="Phobius"/>
    </source>
</evidence>
<accession>A0A8B5Y9B1</accession>
<evidence type="ECO:0000313" key="3">
    <source>
        <dbReference type="Proteomes" id="UP000435910"/>
    </source>
</evidence>